<dbReference type="EMBL" id="ML994090">
    <property type="protein sequence ID" value="KAF2199208.1"/>
    <property type="molecule type" value="Genomic_DNA"/>
</dbReference>
<name>A0A9P4MTM2_9PLEO</name>
<dbReference type="Gene3D" id="3.40.50.1460">
    <property type="match status" value="1"/>
</dbReference>
<proteinExistence type="predicted"/>
<dbReference type="AlphaFoldDB" id="A0A9P4MTM2"/>
<organism evidence="3 4">
    <name type="scientific">Delitschia confertaspora ATCC 74209</name>
    <dbReference type="NCBI Taxonomy" id="1513339"/>
    <lineage>
        <taxon>Eukaryota</taxon>
        <taxon>Fungi</taxon>
        <taxon>Dikarya</taxon>
        <taxon>Ascomycota</taxon>
        <taxon>Pezizomycotina</taxon>
        <taxon>Dothideomycetes</taxon>
        <taxon>Pleosporomycetidae</taxon>
        <taxon>Pleosporales</taxon>
        <taxon>Delitschiaceae</taxon>
        <taxon>Delitschia</taxon>
    </lineage>
</organism>
<evidence type="ECO:0000259" key="2">
    <source>
        <dbReference type="Pfam" id="PF00656"/>
    </source>
</evidence>
<dbReference type="GO" id="GO:0006508">
    <property type="term" value="P:proteolysis"/>
    <property type="evidence" value="ECO:0007669"/>
    <property type="project" value="InterPro"/>
</dbReference>
<gene>
    <name evidence="3" type="ORF">GQ43DRAFT_433601</name>
</gene>
<feature type="domain" description="Peptidase C14 caspase" evidence="2">
    <location>
        <begin position="67"/>
        <end position="182"/>
    </location>
</feature>
<evidence type="ECO:0000313" key="3">
    <source>
        <dbReference type="EMBL" id="KAF2199208.1"/>
    </source>
</evidence>
<sequence>MKIQIPHVEGCDLSESPTSIDVLKTTISVPPSATSVIKPDDTEATKESERQTWFETEVNKNMDTPNDLEKLFRFEFNYECQVVELGNHQSPQNVLNYEICRFIKEHDGPHNLLIVYYTGHGSLTGEEKDGRFGTISGKDGKYLPTAFWDDTEHHLLRSAESDVLAILDCCFASNAAKGGTNDLRTYELLAAAPKGEVTFTGKKSFTAALLASLKELLVQYKDGYFPTTKLLHKINTRRTQPASLLWDRLHKHERHVLLAPLDRKSVQEREKSFQKKGNENISITLRISLQDEELKQKTKSRGSPKGSVKPAEKRECVSVGLIG</sequence>
<evidence type="ECO:0000256" key="1">
    <source>
        <dbReference type="SAM" id="MobiDB-lite"/>
    </source>
</evidence>
<dbReference type="GO" id="GO:0004197">
    <property type="term" value="F:cysteine-type endopeptidase activity"/>
    <property type="evidence" value="ECO:0007669"/>
    <property type="project" value="InterPro"/>
</dbReference>
<feature type="region of interest" description="Disordered" evidence="1">
    <location>
        <begin position="294"/>
        <end position="323"/>
    </location>
</feature>
<evidence type="ECO:0000313" key="4">
    <source>
        <dbReference type="Proteomes" id="UP000799536"/>
    </source>
</evidence>
<dbReference type="InterPro" id="IPR011600">
    <property type="entry name" value="Pept_C14_caspase"/>
</dbReference>
<dbReference type="OrthoDB" id="4760831at2759"/>
<dbReference type="Proteomes" id="UP000799536">
    <property type="component" value="Unassembled WGS sequence"/>
</dbReference>
<dbReference type="Pfam" id="PF00656">
    <property type="entry name" value="Peptidase_C14"/>
    <property type="match status" value="1"/>
</dbReference>
<keyword evidence="4" id="KW-1185">Reference proteome</keyword>
<accession>A0A9P4MTM2</accession>
<comment type="caution">
    <text evidence="3">The sequence shown here is derived from an EMBL/GenBank/DDBJ whole genome shotgun (WGS) entry which is preliminary data.</text>
</comment>
<reference evidence="3" key="1">
    <citation type="journal article" date="2020" name="Stud. Mycol.">
        <title>101 Dothideomycetes genomes: a test case for predicting lifestyles and emergence of pathogens.</title>
        <authorList>
            <person name="Haridas S."/>
            <person name="Albert R."/>
            <person name="Binder M."/>
            <person name="Bloem J."/>
            <person name="Labutti K."/>
            <person name="Salamov A."/>
            <person name="Andreopoulos B."/>
            <person name="Baker S."/>
            <person name="Barry K."/>
            <person name="Bills G."/>
            <person name="Bluhm B."/>
            <person name="Cannon C."/>
            <person name="Castanera R."/>
            <person name="Culley D."/>
            <person name="Daum C."/>
            <person name="Ezra D."/>
            <person name="Gonzalez J."/>
            <person name="Henrissat B."/>
            <person name="Kuo A."/>
            <person name="Liang C."/>
            <person name="Lipzen A."/>
            <person name="Lutzoni F."/>
            <person name="Magnuson J."/>
            <person name="Mondo S."/>
            <person name="Nolan M."/>
            <person name="Ohm R."/>
            <person name="Pangilinan J."/>
            <person name="Park H.-J."/>
            <person name="Ramirez L."/>
            <person name="Alfaro M."/>
            <person name="Sun H."/>
            <person name="Tritt A."/>
            <person name="Yoshinaga Y."/>
            <person name="Zwiers L.-H."/>
            <person name="Turgeon B."/>
            <person name="Goodwin S."/>
            <person name="Spatafora J."/>
            <person name="Crous P."/>
            <person name="Grigoriev I."/>
        </authorList>
    </citation>
    <scope>NUCLEOTIDE SEQUENCE</scope>
    <source>
        <strain evidence="3">ATCC 74209</strain>
    </source>
</reference>
<protein>
    <recommendedName>
        <fullName evidence="2">Peptidase C14 caspase domain-containing protein</fullName>
    </recommendedName>
</protein>